<proteinExistence type="predicted"/>
<dbReference type="EMBL" id="CP053452">
    <property type="protein sequence ID" value="QJW96379.1"/>
    <property type="molecule type" value="Genomic_DNA"/>
</dbReference>
<reference evidence="2" key="1">
    <citation type="submission" date="2020-05" db="EMBL/GenBank/DDBJ databases">
        <title>Frigoriglobus tundricola gen. nov., sp. nov., a psychrotolerant cellulolytic planctomycete of the family Gemmataceae with two divergent copies of 16S rRNA gene.</title>
        <authorList>
            <person name="Kulichevskaya I.S."/>
            <person name="Ivanova A.A."/>
            <person name="Naumoff D.G."/>
            <person name="Beletsky A.V."/>
            <person name="Rijpstra W.I.C."/>
            <person name="Sinninghe Damste J.S."/>
            <person name="Mardanov A.V."/>
            <person name="Ravin N.V."/>
            <person name="Dedysh S.N."/>
        </authorList>
    </citation>
    <scope>NUCLEOTIDE SEQUENCE [LARGE SCALE GENOMIC DNA]</scope>
    <source>
        <strain evidence="2">PL17</strain>
    </source>
</reference>
<keyword evidence="2" id="KW-1185">Reference proteome</keyword>
<sequence length="51" mass="5526">MSMRTWRGPHWAAVTVIGWALVGCEAPPRGSDEPVPVEGPNQVVLKVPDMT</sequence>
<name>A0A6M5YQW8_9BACT</name>
<organism evidence="1 2">
    <name type="scientific">Frigoriglobus tundricola</name>
    <dbReference type="NCBI Taxonomy" id="2774151"/>
    <lineage>
        <taxon>Bacteria</taxon>
        <taxon>Pseudomonadati</taxon>
        <taxon>Planctomycetota</taxon>
        <taxon>Planctomycetia</taxon>
        <taxon>Gemmatales</taxon>
        <taxon>Gemmataceae</taxon>
        <taxon>Frigoriglobus</taxon>
    </lineage>
</organism>
<dbReference type="RefSeq" id="WP_171471975.1">
    <property type="nucleotide sequence ID" value="NZ_CP053452.2"/>
</dbReference>
<dbReference type="Proteomes" id="UP000503447">
    <property type="component" value="Chromosome"/>
</dbReference>
<dbReference type="KEGG" id="ftj:FTUN_3936"/>
<accession>A0A6M5YQW8</accession>
<evidence type="ECO:0000313" key="1">
    <source>
        <dbReference type="EMBL" id="QJW96379.1"/>
    </source>
</evidence>
<dbReference type="AlphaFoldDB" id="A0A6M5YQW8"/>
<dbReference type="PROSITE" id="PS51257">
    <property type="entry name" value="PROKAR_LIPOPROTEIN"/>
    <property type="match status" value="1"/>
</dbReference>
<gene>
    <name evidence="1" type="ORF">FTUN_3936</name>
</gene>
<protein>
    <submittedName>
        <fullName evidence="1">Uncharacterized protein</fullName>
    </submittedName>
</protein>
<evidence type="ECO:0000313" key="2">
    <source>
        <dbReference type="Proteomes" id="UP000503447"/>
    </source>
</evidence>